<proteinExistence type="predicted"/>
<keyword evidence="4" id="KW-1185">Reference proteome</keyword>
<keyword evidence="2" id="KW-0732">Signal</keyword>
<accession>A0ABS4AIH8</accession>
<dbReference type="RefSeq" id="WP_209380604.1">
    <property type="nucleotide sequence ID" value="NZ_JAGIZB010000016.1"/>
</dbReference>
<evidence type="ECO:0000313" key="3">
    <source>
        <dbReference type="EMBL" id="MBP0446333.1"/>
    </source>
</evidence>
<reference evidence="3 4" key="1">
    <citation type="submission" date="2021-03" db="EMBL/GenBank/DDBJ databases">
        <authorList>
            <person name="So Y."/>
        </authorList>
    </citation>
    <scope>NUCLEOTIDE SEQUENCE [LARGE SCALE GENOMIC DNA]</scope>
    <source>
        <strain evidence="3 4">SSH11</strain>
    </source>
</reference>
<feature type="chain" id="PRO_5045205711" evidence="2">
    <location>
        <begin position="21"/>
        <end position="200"/>
    </location>
</feature>
<sequence length="200" mass="20071">MIRAPLLAAALLALAGPALAQAPAGDPDRSGPPPVVYVPPAPGTPIAQPQPVAPPQMVIVQPQEQPRGNTRVGQLQCDVAGGVGWVFGSSRSLSCEFKPINGPVERYVGEIRRFGVDIGVTGRSTILWTVVNTGPDIRPGSLAGVYAGASSNVAAGLGLGSAVMIGGSGDQVALQPLSIESSTGVNVAAGIAELSLRPAG</sequence>
<gene>
    <name evidence="3" type="ORF">J8J14_16285</name>
</gene>
<dbReference type="EMBL" id="JAGIZB010000016">
    <property type="protein sequence ID" value="MBP0446333.1"/>
    <property type="molecule type" value="Genomic_DNA"/>
</dbReference>
<name>A0ABS4AIH8_9PROT</name>
<dbReference type="Proteomes" id="UP000681594">
    <property type="component" value="Unassembled WGS sequence"/>
</dbReference>
<organism evidence="3 4">
    <name type="scientific">Pararoseomonas baculiformis</name>
    <dbReference type="NCBI Taxonomy" id="2820812"/>
    <lineage>
        <taxon>Bacteria</taxon>
        <taxon>Pseudomonadati</taxon>
        <taxon>Pseudomonadota</taxon>
        <taxon>Alphaproteobacteria</taxon>
        <taxon>Acetobacterales</taxon>
        <taxon>Acetobacteraceae</taxon>
        <taxon>Pararoseomonas</taxon>
    </lineage>
</organism>
<feature type="signal peptide" evidence="2">
    <location>
        <begin position="1"/>
        <end position="20"/>
    </location>
</feature>
<evidence type="ECO:0000313" key="4">
    <source>
        <dbReference type="Proteomes" id="UP000681594"/>
    </source>
</evidence>
<evidence type="ECO:0000256" key="1">
    <source>
        <dbReference type="SAM" id="MobiDB-lite"/>
    </source>
</evidence>
<protein>
    <submittedName>
        <fullName evidence="3">DUF992 domain-containing protein</fullName>
    </submittedName>
</protein>
<feature type="compositionally biased region" description="Pro residues" evidence="1">
    <location>
        <begin position="30"/>
        <end position="43"/>
    </location>
</feature>
<feature type="region of interest" description="Disordered" evidence="1">
    <location>
        <begin position="20"/>
        <end position="51"/>
    </location>
</feature>
<dbReference type="InterPro" id="IPR009333">
    <property type="entry name" value="DUF992"/>
</dbReference>
<comment type="caution">
    <text evidence="3">The sequence shown here is derived from an EMBL/GenBank/DDBJ whole genome shotgun (WGS) entry which is preliminary data.</text>
</comment>
<dbReference type="Pfam" id="PF06186">
    <property type="entry name" value="DUF992"/>
    <property type="match status" value="1"/>
</dbReference>
<evidence type="ECO:0000256" key="2">
    <source>
        <dbReference type="SAM" id="SignalP"/>
    </source>
</evidence>